<dbReference type="AlphaFoldDB" id="A0A450ZIX0"/>
<accession>A0A450ZIX0</accession>
<sequence length="69" mass="7559">MSLTDIVSTLELAREPFSSITGMNLEEKFYDMGQLTDPERTQLCGAGFAVPEGSILVIEPGKQARKARL</sequence>
<evidence type="ECO:0000313" key="1">
    <source>
        <dbReference type="EMBL" id="VFK53755.1"/>
    </source>
</evidence>
<dbReference type="EMBL" id="CAADFV010000068">
    <property type="protein sequence ID" value="VFK61543.1"/>
    <property type="molecule type" value="Genomic_DNA"/>
</dbReference>
<evidence type="ECO:0000313" key="2">
    <source>
        <dbReference type="EMBL" id="VFK61543.1"/>
    </source>
</evidence>
<organism evidence="1">
    <name type="scientific">Candidatus Kentrum sp. TUN</name>
    <dbReference type="NCBI Taxonomy" id="2126343"/>
    <lineage>
        <taxon>Bacteria</taxon>
        <taxon>Pseudomonadati</taxon>
        <taxon>Pseudomonadota</taxon>
        <taxon>Gammaproteobacteria</taxon>
        <taxon>Candidatus Kentrum</taxon>
    </lineage>
</organism>
<dbReference type="EMBL" id="CAADFY010000028">
    <property type="protein sequence ID" value="VFK53755.1"/>
    <property type="molecule type" value="Genomic_DNA"/>
</dbReference>
<gene>
    <name evidence="2" type="ORF">BECKTUN1418E_GA0071001_10682</name>
    <name evidence="1" type="ORF">BECKTUN1418F_GA0071002_102812</name>
</gene>
<name>A0A450ZIX0_9GAMM</name>
<proteinExistence type="predicted"/>
<protein>
    <submittedName>
        <fullName evidence="1">Uncharacterized protein</fullName>
    </submittedName>
</protein>
<reference evidence="1" key="1">
    <citation type="submission" date="2019-02" db="EMBL/GenBank/DDBJ databases">
        <authorList>
            <person name="Gruber-Vodicka R. H."/>
            <person name="Seah K. B. B."/>
        </authorList>
    </citation>
    <scope>NUCLEOTIDE SEQUENCE</scope>
    <source>
        <strain evidence="2">BECK_BY2</strain>
        <strain evidence="1">BECK_BY3</strain>
    </source>
</reference>